<gene>
    <name evidence="1" type="ORF">ACFQ3U_14120</name>
</gene>
<name>A0ABW3TRE4_9MICO</name>
<evidence type="ECO:0008006" key="3">
    <source>
        <dbReference type="Google" id="ProtNLM"/>
    </source>
</evidence>
<evidence type="ECO:0000313" key="1">
    <source>
        <dbReference type="EMBL" id="MFD1203032.1"/>
    </source>
</evidence>
<proteinExistence type="predicted"/>
<sequence length="130" mass="14189">MSDDLDSLIHDLGEFPKHAGRFVESALKRTAQGMKEDWQDLSKGPSGGHAKRYPHAVDYDITKSEFPHFSAEVGPNLGRSQGSLGILEEANGGVKSAPQNLRASVVRANETDFVRGMEKAREDALRRAGL</sequence>
<protein>
    <recommendedName>
        <fullName evidence="3">HK97 gp10 family phage protein</fullName>
    </recommendedName>
</protein>
<dbReference type="RefSeq" id="WP_343960811.1">
    <property type="nucleotide sequence ID" value="NZ_BAAAKZ010000009.1"/>
</dbReference>
<reference evidence="2" key="1">
    <citation type="journal article" date="2019" name="Int. J. Syst. Evol. Microbiol.">
        <title>The Global Catalogue of Microorganisms (GCM) 10K type strain sequencing project: providing services to taxonomists for standard genome sequencing and annotation.</title>
        <authorList>
            <consortium name="The Broad Institute Genomics Platform"/>
            <consortium name="The Broad Institute Genome Sequencing Center for Infectious Disease"/>
            <person name="Wu L."/>
            <person name="Ma J."/>
        </authorList>
    </citation>
    <scope>NUCLEOTIDE SEQUENCE [LARGE SCALE GENOMIC DNA]</scope>
    <source>
        <strain evidence="2">CCUG 50213</strain>
    </source>
</reference>
<evidence type="ECO:0000313" key="2">
    <source>
        <dbReference type="Proteomes" id="UP001597181"/>
    </source>
</evidence>
<accession>A0ABW3TRE4</accession>
<comment type="caution">
    <text evidence="1">The sequence shown here is derived from an EMBL/GenBank/DDBJ whole genome shotgun (WGS) entry which is preliminary data.</text>
</comment>
<keyword evidence="2" id="KW-1185">Reference proteome</keyword>
<dbReference type="EMBL" id="JBHTLY010000007">
    <property type="protein sequence ID" value="MFD1203032.1"/>
    <property type="molecule type" value="Genomic_DNA"/>
</dbReference>
<dbReference type="Proteomes" id="UP001597181">
    <property type="component" value="Unassembled WGS sequence"/>
</dbReference>
<organism evidence="1 2">
    <name type="scientific">Leucobacter albus</name>
    <dbReference type="NCBI Taxonomy" id="272210"/>
    <lineage>
        <taxon>Bacteria</taxon>
        <taxon>Bacillati</taxon>
        <taxon>Actinomycetota</taxon>
        <taxon>Actinomycetes</taxon>
        <taxon>Micrococcales</taxon>
        <taxon>Microbacteriaceae</taxon>
        <taxon>Leucobacter</taxon>
    </lineage>
</organism>